<dbReference type="InterPro" id="IPR006059">
    <property type="entry name" value="SBP"/>
</dbReference>
<dbReference type="eggNOG" id="COG1653">
    <property type="taxonomic scope" value="Bacteria"/>
</dbReference>
<protein>
    <submittedName>
        <fullName evidence="1">Extracellular solute-binding protein family 1</fullName>
    </submittedName>
</protein>
<reference evidence="1" key="1">
    <citation type="journal article" date="2015" name="PeerJ">
        <title>First genomic representation of candidate bacterial phylum KSB3 points to enhanced environmental sensing as a trigger of wastewater bulking.</title>
        <authorList>
            <person name="Sekiguchi Y."/>
            <person name="Ohashi A."/>
            <person name="Parks D.H."/>
            <person name="Yamauchi T."/>
            <person name="Tyson G.W."/>
            <person name="Hugenholtz P."/>
        </authorList>
    </citation>
    <scope>NUCLEOTIDE SEQUENCE [LARGE SCALE GENOMIC DNA]</scope>
</reference>
<dbReference type="AlphaFoldDB" id="A0A081C272"/>
<gene>
    <name evidence="1" type="ORF">U27_05651</name>
</gene>
<dbReference type="STRING" id="1499967.U27_05651"/>
<keyword evidence="2" id="KW-1185">Reference proteome</keyword>
<dbReference type="EMBL" id="DF820468">
    <property type="protein sequence ID" value="GAK58677.1"/>
    <property type="molecule type" value="Genomic_DNA"/>
</dbReference>
<dbReference type="HOGENOM" id="CLU_031285_12_1_0"/>
<organism evidence="1">
    <name type="scientific">Vecturithrix granuli</name>
    <dbReference type="NCBI Taxonomy" id="1499967"/>
    <lineage>
        <taxon>Bacteria</taxon>
        <taxon>Candidatus Moduliflexota</taxon>
        <taxon>Candidatus Vecturitrichia</taxon>
        <taxon>Candidatus Vecturitrichales</taxon>
        <taxon>Candidatus Vecturitrichaceae</taxon>
        <taxon>Candidatus Vecturithrix</taxon>
    </lineage>
</organism>
<dbReference type="Pfam" id="PF01547">
    <property type="entry name" value="SBP_bac_1"/>
    <property type="match status" value="1"/>
</dbReference>
<dbReference type="InterPro" id="IPR050490">
    <property type="entry name" value="Bact_solute-bd_prot1"/>
</dbReference>
<sequence length="392" mass="43544">MRVYFEAQNNCQVERTTRPLEDTKAAVMTAVRSGKGADVILSNNGETMMGPLVRGGYLLPLDAYAEQYGWTERLFSPDLLTRNRYTADGKVFGKGNLYAISSSGEIVGVFYNKQIFEKIGVSVPKSLAEFEAALEKIKAAGETPLTFGNLDRWPVFHVYGEIEHALISEYEGREYLDKMIMNWADDVSWESQSTIEGAKIIQDWVKKEYFTPGFAGIGYDDSVQLFAAGKGAMMIAGSWIMGVLNESPLEFGFFPFPPVDPAKGMALQVGGVRTPYGINAASANADLAAKFLNDVMLSEKTQKMFVEAEILPGAVPVDLSMLQEGTLYYDIMKAWNDVNETNTVGHYLDWATPTFFDTLAVASQEMLAFKLTPEEFAAKLQADYEKWLKEKP</sequence>
<dbReference type="PANTHER" id="PTHR43649">
    <property type="entry name" value="ARABINOSE-BINDING PROTEIN-RELATED"/>
    <property type="match status" value="1"/>
</dbReference>
<evidence type="ECO:0000313" key="2">
    <source>
        <dbReference type="Proteomes" id="UP000030661"/>
    </source>
</evidence>
<dbReference type="PANTHER" id="PTHR43649:SF12">
    <property type="entry name" value="DIACETYLCHITOBIOSE BINDING PROTEIN DASA"/>
    <property type="match status" value="1"/>
</dbReference>
<dbReference type="SUPFAM" id="SSF53850">
    <property type="entry name" value="Periplasmic binding protein-like II"/>
    <property type="match status" value="1"/>
</dbReference>
<accession>A0A081C272</accession>
<dbReference type="Gene3D" id="3.40.190.10">
    <property type="entry name" value="Periplasmic binding protein-like II"/>
    <property type="match status" value="2"/>
</dbReference>
<dbReference type="Proteomes" id="UP000030661">
    <property type="component" value="Unassembled WGS sequence"/>
</dbReference>
<name>A0A081C272_VECG1</name>
<proteinExistence type="predicted"/>
<evidence type="ECO:0000313" key="1">
    <source>
        <dbReference type="EMBL" id="GAK58677.1"/>
    </source>
</evidence>